<protein>
    <submittedName>
        <fullName evidence="1">Uncharacterized protein</fullName>
    </submittedName>
</protein>
<dbReference type="AlphaFoldDB" id="A0A8J5T537"/>
<dbReference type="Proteomes" id="UP000729402">
    <property type="component" value="Unassembled WGS sequence"/>
</dbReference>
<evidence type="ECO:0000313" key="2">
    <source>
        <dbReference type="Proteomes" id="UP000729402"/>
    </source>
</evidence>
<reference evidence="1" key="1">
    <citation type="journal article" date="2021" name="bioRxiv">
        <title>Whole Genome Assembly and Annotation of Northern Wild Rice, Zizania palustris L., Supports a Whole Genome Duplication in the Zizania Genus.</title>
        <authorList>
            <person name="Haas M."/>
            <person name="Kono T."/>
            <person name="Macchietto M."/>
            <person name="Millas R."/>
            <person name="McGilp L."/>
            <person name="Shao M."/>
            <person name="Duquette J."/>
            <person name="Hirsch C.N."/>
            <person name="Kimball J."/>
        </authorList>
    </citation>
    <scope>NUCLEOTIDE SEQUENCE</scope>
    <source>
        <tissue evidence="1">Fresh leaf tissue</tissue>
    </source>
</reference>
<proteinExistence type="predicted"/>
<reference evidence="1" key="2">
    <citation type="submission" date="2021-02" db="EMBL/GenBank/DDBJ databases">
        <authorList>
            <person name="Kimball J.A."/>
            <person name="Haas M.W."/>
            <person name="Macchietto M."/>
            <person name="Kono T."/>
            <person name="Duquette J."/>
            <person name="Shao M."/>
        </authorList>
    </citation>
    <scope>NUCLEOTIDE SEQUENCE</scope>
    <source>
        <tissue evidence="1">Fresh leaf tissue</tissue>
    </source>
</reference>
<keyword evidence="2" id="KW-1185">Reference proteome</keyword>
<comment type="caution">
    <text evidence="1">The sequence shown here is derived from an EMBL/GenBank/DDBJ whole genome shotgun (WGS) entry which is preliminary data.</text>
</comment>
<name>A0A8J5T537_ZIZPA</name>
<gene>
    <name evidence="1" type="ORF">GUJ93_ZPchr0006g43741</name>
</gene>
<dbReference type="EMBL" id="JAAALK010000283">
    <property type="protein sequence ID" value="KAG8074635.1"/>
    <property type="molecule type" value="Genomic_DNA"/>
</dbReference>
<evidence type="ECO:0000313" key="1">
    <source>
        <dbReference type="EMBL" id="KAG8074635.1"/>
    </source>
</evidence>
<sequence length="73" mass="8105">MLKHAKFSTVITADCDANPSCACINGWTMLLNNQNETLKKGLGSGRGMQPQCSAQHGYASYYSFCRYNSLHRN</sequence>
<organism evidence="1 2">
    <name type="scientific">Zizania palustris</name>
    <name type="common">Northern wild rice</name>
    <dbReference type="NCBI Taxonomy" id="103762"/>
    <lineage>
        <taxon>Eukaryota</taxon>
        <taxon>Viridiplantae</taxon>
        <taxon>Streptophyta</taxon>
        <taxon>Embryophyta</taxon>
        <taxon>Tracheophyta</taxon>
        <taxon>Spermatophyta</taxon>
        <taxon>Magnoliopsida</taxon>
        <taxon>Liliopsida</taxon>
        <taxon>Poales</taxon>
        <taxon>Poaceae</taxon>
        <taxon>BOP clade</taxon>
        <taxon>Oryzoideae</taxon>
        <taxon>Oryzeae</taxon>
        <taxon>Zizaniinae</taxon>
        <taxon>Zizania</taxon>
    </lineage>
</organism>
<accession>A0A8J5T537</accession>